<keyword evidence="2" id="KW-1185">Reference proteome</keyword>
<organism evidence="1 2">
    <name type="scientific">Parelaphostrongylus tenuis</name>
    <name type="common">Meningeal worm</name>
    <dbReference type="NCBI Taxonomy" id="148309"/>
    <lineage>
        <taxon>Eukaryota</taxon>
        <taxon>Metazoa</taxon>
        <taxon>Ecdysozoa</taxon>
        <taxon>Nematoda</taxon>
        <taxon>Chromadorea</taxon>
        <taxon>Rhabditida</taxon>
        <taxon>Rhabditina</taxon>
        <taxon>Rhabditomorpha</taxon>
        <taxon>Strongyloidea</taxon>
        <taxon>Metastrongylidae</taxon>
        <taxon>Parelaphostrongylus</taxon>
    </lineage>
</organism>
<accession>A0AAD5QUD9</accession>
<evidence type="ECO:0000313" key="1">
    <source>
        <dbReference type="EMBL" id="KAJ1359726.1"/>
    </source>
</evidence>
<dbReference type="EMBL" id="JAHQIW010003683">
    <property type="protein sequence ID" value="KAJ1359726.1"/>
    <property type="molecule type" value="Genomic_DNA"/>
</dbReference>
<dbReference type="AlphaFoldDB" id="A0AAD5QUD9"/>
<dbReference type="Proteomes" id="UP001196413">
    <property type="component" value="Unassembled WGS sequence"/>
</dbReference>
<name>A0AAD5QUD9_PARTN</name>
<proteinExistence type="predicted"/>
<evidence type="ECO:0000313" key="2">
    <source>
        <dbReference type="Proteomes" id="UP001196413"/>
    </source>
</evidence>
<sequence>METRPTSFICATDDDNTIIQGTQLAFVIRRVYGLRQEEGRDAGLDLNTAINGLR</sequence>
<reference evidence="1" key="1">
    <citation type="submission" date="2021-06" db="EMBL/GenBank/DDBJ databases">
        <title>Parelaphostrongylus tenuis whole genome reference sequence.</title>
        <authorList>
            <person name="Garwood T.J."/>
            <person name="Larsen P.A."/>
            <person name="Fountain-Jones N.M."/>
            <person name="Garbe J.R."/>
            <person name="Macchietto M.G."/>
            <person name="Kania S.A."/>
            <person name="Gerhold R.W."/>
            <person name="Richards J.E."/>
            <person name="Wolf T.M."/>
        </authorList>
    </citation>
    <scope>NUCLEOTIDE SEQUENCE</scope>
    <source>
        <strain evidence="1">MNPRO001-30</strain>
        <tissue evidence="1">Meninges</tissue>
    </source>
</reference>
<comment type="caution">
    <text evidence="1">The sequence shown here is derived from an EMBL/GenBank/DDBJ whole genome shotgun (WGS) entry which is preliminary data.</text>
</comment>
<protein>
    <submittedName>
        <fullName evidence="1">Uncharacterized protein</fullName>
    </submittedName>
</protein>
<gene>
    <name evidence="1" type="ORF">KIN20_018512</name>
</gene>